<protein>
    <submittedName>
        <fullName evidence="1">Uncharacterized protein</fullName>
    </submittedName>
</protein>
<organism evidence="1 2">
    <name type="scientific">Clostridium magnum DSM 2767</name>
    <dbReference type="NCBI Taxonomy" id="1121326"/>
    <lineage>
        <taxon>Bacteria</taxon>
        <taxon>Bacillati</taxon>
        <taxon>Bacillota</taxon>
        <taxon>Clostridia</taxon>
        <taxon>Eubacteriales</taxon>
        <taxon>Clostridiaceae</taxon>
        <taxon>Clostridium</taxon>
    </lineage>
</organism>
<proteinExistence type="predicted"/>
<accession>A0A162QPC7</accession>
<gene>
    <name evidence="1" type="ORF">CLMAG_58760</name>
</gene>
<dbReference type="STRING" id="1121326.CLMAG_58760"/>
<dbReference type="PATRIC" id="fig|1121326.3.peg.5941"/>
<name>A0A162QPC7_9CLOT</name>
<evidence type="ECO:0000313" key="2">
    <source>
        <dbReference type="Proteomes" id="UP000076603"/>
    </source>
</evidence>
<dbReference type="RefSeq" id="WP_066630542.1">
    <property type="nucleotide sequence ID" value="NZ_FQXL01000077.1"/>
</dbReference>
<comment type="caution">
    <text evidence="1">The sequence shown here is derived from an EMBL/GenBank/DDBJ whole genome shotgun (WGS) entry which is preliminary data.</text>
</comment>
<evidence type="ECO:0000313" key="1">
    <source>
        <dbReference type="EMBL" id="KZL88783.1"/>
    </source>
</evidence>
<dbReference type="AlphaFoldDB" id="A0A162QPC7"/>
<keyword evidence="2" id="KW-1185">Reference proteome</keyword>
<dbReference type="Proteomes" id="UP000076603">
    <property type="component" value="Unassembled WGS sequence"/>
</dbReference>
<reference evidence="1 2" key="1">
    <citation type="submission" date="2016-04" db="EMBL/GenBank/DDBJ databases">
        <title>Genome sequence of Clostridium magnum DSM 2767.</title>
        <authorList>
            <person name="Poehlein A."/>
            <person name="Uhlig R."/>
            <person name="Fischer R."/>
            <person name="Bahl H."/>
            <person name="Daniel R."/>
        </authorList>
    </citation>
    <scope>NUCLEOTIDE SEQUENCE [LARGE SCALE GENOMIC DNA]</scope>
    <source>
        <strain evidence="1 2">DSM 2767</strain>
    </source>
</reference>
<dbReference type="EMBL" id="LWAE01000014">
    <property type="protein sequence ID" value="KZL88783.1"/>
    <property type="molecule type" value="Genomic_DNA"/>
</dbReference>
<sequence>MVLITTEYTKLDKENQIVELTYFVDNQVVVKLIFDYNKDTTEINGNLYDLIGWKHTEEDKNKYENYIQIQKWFAKEILNKI</sequence>